<evidence type="ECO:0000313" key="2">
    <source>
        <dbReference type="EMBL" id="KAE9052003.1"/>
    </source>
</evidence>
<dbReference type="Proteomes" id="UP000488956">
    <property type="component" value="Unassembled WGS sequence"/>
</dbReference>
<feature type="region of interest" description="Disordered" evidence="1">
    <location>
        <begin position="1"/>
        <end position="40"/>
    </location>
</feature>
<accession>A0A6G0JCL6</accession>
<reference evidence="2 3" key="1">
    <citation type="submission" date="2018-09" db="EMBL/GenBank/DDBJ databases">
        <title>Genomic investigation of the strawberry pathogen Phytophthora fragariae indicates pathogenicity is determined by transcriptional variation in three key races.</title>
        <authorList>
            <person name="Adams T.M."/>
            <person name="Armitage A.D."/>
            <person name="Sobczyk M.K."/>
            <person name="Bates H.J."/>
            <person name="Dunwell J.M."/>
            <person name="Nellist C.F."/>
            <person name="Harrison R.J."/>
        </authorList>
    </citation>
    <scope>NUCLEOTIDE SEQUENCE [LARGE SCALE GENOMIC DNA]</scope>
    <source>
        <strain evidence="2 3">ONT-3</strain>
    </source>
</reference>
<evidence type="ECO:0000256" key="1">
    <source>
        <dbReference type="SAM" id="MobiDB-lite"/>
    </source>
</evidence>
<gene>
    <name evidence="2" type="ORF">PF010_g33126</name>
</gene>
<dbReference type="AlphaFoldDB" id="A0A6G0JCL6"/>
<name>A0A6G0JCL6_9STRA</name>
<feature type="compositionally biased region" description="Low complexity" evidence="1">
    <location>
        <begin position="1"/>
        <end position="14"/>
    </location>
</feature>
<protein>
    <submittedName>
        <fullName evidence="2">Uncharacterized protein</fullName>
    </submittedName>
</protein>
<comment type="caution">
    <text evidence="2">The sequence shown here is derived from an EMBL/GenBank/DDBJ whole genome shotgun (WGS) entry which is preliminary data.</text>
</comment>
<organism evidence="2 3">
    <name type="scientific">Phytophthora fragariae</name>
    <dbReference type="NCBI Taxonomy" id="53985"/>
    <lineage>
        <taxon>Eukaryota</taxon>
        <taxon>Sar</taxon>
        <taxon>Stramenopiles</taxon>
        <taxon>Oomycota</taxon>
        <taxon>Peronosporomycetes</taxon>
        <taxon>Peronosporales</taxon>
        <taxon>Peronosporaceae</taxon>
        <taxon>Phytophthora</taxon>
    </lineage>
</organism>
<evidence type="ECO:0000313" key="3">
    <source>
        <dbReference type="Proteomes" id="UP000488956"/>
    </source>
</evidence>
<feature type="non-terminal residue" evidence="2">
    <location>
        <position position="1"/>
    </location>
</feature>
<dbReference type="EMBL" id="QXFX01011871">
    <property type="protein sequence ID" value="KAE9052003.1"/>
    <property type="molecule type" value="Genomic_DNA"/>
</dbReference>
<proteinExistence type="predicted"/>
<sequence length="40" mass="3867">VPTSTAAAAAPSTPEGVLQLGDGRTAPGSRSLTFSGRPGQ</sequence>